<dbReference type="RefSeq" id="WP_170015230.1">
    <property type="nucleotide sequence ID" value="NZ_CP012545.1"/>
</dbReference>
<dbReference type="GO" id="GO:0016301">
    <property type="term" value="F:kinase activity"/>
    <property type="evidence" value="ECO:0007669"/>
    <property type="project" value="UniProtKB-KW"/>
</dbReference>
<gene>
    <name evidence="10" type="ORF">CCAL9337_01110</name>
</gene>
<dbReference type="AlphaFoldDB" id="A0AAW3ZRE6"/>
<feature type="domain" description="PAS" evidence="9">
    <location>
        <begin position="300"/>
        <end position="358"/>
    </location>
</feature>
<evidence type="ECO:0000256" key="1">
    <source>
        <dbReference type="ARBA" id="ARBA00004370"/>
    </source>
</evidence>
<keyword evidence="3" id="KW-0808">Transferase</keyword>
<evidence type="ECO:0000313" key="10">
    <source>
        <dbReference type="EMBL" id="MBE3607337.1"/>
    </source>
</evidence>
<keyword evidence="6" id="KW-0067">ATP-binding</keyword>
<keyword evidence="4" id="KW-0547">Nucleotide-binding</keyword>
<dbReference type="CDD" id="cd00130">
    <property type="entry name" value="PAS"/>
    <property type="match status" value="1"/>
</dbReference>
<evidence type="ECO:0000256" key="4">
    <source>
        <dbReference type="ARBA" id="ARBA00022741"/>
    </source>
</evidence>
<protein>
    <recommendedName>
        <fullName evidence="9">PAS domain-containing protein</fullName>
    </recommendedName>
</protein>
<dbReference type="PROSITE" id="PS50112">
    <property type="entry name" value="PAS"/>
    <property type="match status" value="1"/>
</dbReference>
<dbReference type="CDD" id="cd12913">
    <property type="entry name" value="PDC1_MCP_like"/>
    <property type="match status" value="1"/>
</dbReference>
<evidence type="ECO:0000256" key="2">
    <source>
        <dbReference type="ARBA" id="ARBA00022553"/>
    </source>
</evidence>
<dbReference type="Pfam" id="PF22673">
    <property type="entry name" value="MCP-like_PDC_1"/>
    <property type="match status" value="1"/>
</dbReference>
<keyword evidence="2" id="KW-0597">Phosphoprotein</keyword>
<evidence type="ECO:0000256" key="7">
    <source>
        <dbReference type="ARBA" id="ARBA00023012"/>
    </source>
</evidence>
<accession>A0AAW3ZRE6</accession>
<dbReference type="SUPFAM" id="SSF55785">
    <property type="entry name" value="PYP-like sensor domain (PAS domain)"/>
    <property type="match status" value="1"/>
</dbReference>
<dbReference type="SMART" id="SM00091">
    <property type="entry name" value="PAS"/>
    <property type="match status" value="1"/>
</dbReference>
<evidence type="ECO:0000259" key="9">
    <source>
        <dbReference type="PROSITE" id="PS50112"/>
    </source>
</evidence>
<evidence type="ECO:0000313" key="11">
    <source>
        <dbReference type="Proteomes" id="UP000650616"/>
    </source>
</evidence>
<reference evidence="10 11" key="1">
    <citation type="submission" date="2015-08" db="EMBL/GenBank/DDBJ databases">
        <title>Comparative genomics of the Campylobacter concisus group.</title>
        <authorList>
            <person name="Yee E."/>
            <person name="Chapman M.H."/>
            <person name="Huynh S."/>
            <person name="Bono J.L."/>
            <person name="On S.L."/>
            <person name="St Leger J."/>
            <person name="Foster G."/>
            <person name="Parker C.T."/>
            <person name="Miller W.G."/>
        </authorList>
    </citation>
    <scope>NUCLEOTIDE SEQUENCE [LARGE SCALE GENOMIC DNA]</scope>
    <source>
        <strain evidence="10 11">RM9337</strain>
    </source>
</reference>
<keyword evidence="5" id="KW-0418">Kinase</keyword>
<evidence type="ECO:0000256" key="5">
    <source>
        <dbReference type="ARBA" id="ARBA00022777"/>
    </source>
</evidence>
<evidence type="ECO:0000256" key="6">
    <source>
        <dbReference type="ARBA" id="ARBA00022840"/>
    </source>
</evidence>
<dbReference type="SUPFAM" id="SSF103190">
    <property type="entry name" value="Sensory domain-like"/>
    <property type="match status" value="1"/>
</dbReference>
<dbReference type="InterPro" id="IPR000014">
    <property type="entry name" value="PAS"/>
</dbReference>
<feature type="transmembrane region" description="Helical" evidence="8">
    <location>
        <begin position="274"/>
        <end position="294"/>
    </location>
</feature>
<organism evidence="10 11">
    <name type="scientific">Campylobacter californiensis</name>
    <dbReference type="NCBI Taxonomy" id="1032243"/>
    <lineage>
        <taxon>Bacteria</taxon>
        <taxon>Pseudomonadati</taxon>
        <taxon>Campylobacterota</taxon>
        <taxon>Epsilonproteobacteria</taxon>
        <taxon>Campylobacterales</taxon>
        <taxon>Campylobacteraceae</taxon>
        <taxon>Campylobacter</taxon>
    </lineage>
</organism>
<dbReference type="EMBL" id="LIWG01000001">
    <property type="protein sequence ID" value="MBE3607337.1"/>
    <property type="molecule type" value="Genomic_DNA"/>
</dbReference>
<dbReference type="Pfam" id="PF00989">
    <property type="entry name" value="PAS"/>
    <property type="match status" value="1"/>
</dbReference>
<proteinExistence type="predicted"/>
<comment type="caution">
    <text evidence="10">The sequence shown here is derived from an EMBL/GenBank/DDBJ whole genome shotgun (WGS) entry which is preliminary data.</text>
</comment>
<name>A0AAW3ZRE6_9BACT</name>
<sequence>MKFKQVIFYFLAILAVGYFYLVYTNYDENKKYTYNVAVTSQVTTVQKYKAIINERIEQQKRLLEETARFIETKEYATDYDTIKGVLNIIARTTGFLAVYSGYIDTYKFIASNNIEPQYNFSNRPWFIAAKKNMATGFTEPYVDRLLNIYVISVSTPLFKNGKFIGVLTADLDFEIFQKELATLFPLSNGSAFLIVNGKNALDKMGQILDFDSIEVKNALKTISKKREGNEQIFIKNKPYIFVYDTLANSDWILVSVLDETMIYKQVNKKTLRDLGIFLALVLFGVYAFVAIYIAQRKFYKSKHLLNLFSKNPIGGLVITDRAGNIAFINKEFEKIFGLKFKANIGKNLKELPDIFYQNQNMQDIFEQITNNPKKVLA</sequence>
<dbReference type="Gene3D" id="3.30.450.20">
    <property type="entry name" value="PAS domain"/>
    <property type="match status" value="3"/>
</dbReference>
<keyword evidence="8" id="KW-1133">Transmembrane helix</keyword>
<dbReference type="InterPro" id="IPR029151">
    <property type="entry name" value="Sensor-like_sf"/>
</dbReference>
<keyword evidence="7" id="KW-0902">Two-component regulatory system</keyword>
<keyword evidence="8" id="KW-0472">Membrane</keyword>
<feature type="transmembrane region" description="Helical" evidence="8">
    <location>
        <begin position="6"/>
        <end position="23"/>
    </location>
</feature>
<dbReference type="InterPro" id="IPR035965">
    <property type="entry name" value="PAS-like_dom_sf"/>
</dbReference>
<dbReference type="GO" id="GO:0006355">
    <property type="term" value="P:regulation of DNA-templated transcription"/>
    <property type="evidence" value="ECO:0007669"/>
    <property type="project" value="InterPro"/>
</dbReference>
<dbReference type="InterPro" id="IPR013767">
    <property type="entry name" value="PAS_fold"/>
</dbReference>
<keyword evidence="11" id="KW-1185">Reference proteome</keyword>
<evidence type="ECO:0000256" key="8">
    <source>
        <dbReference type="SAM" id="Phobius"/>
    </source>
</evidence>
<dbReference type="GO" id="GO:0005524">
    <property type="term" value="F:ATP binding"/>
    <property type="evidence" value="ECO:0007669"/>
    <property type="project" value="UniProtKB-KW"/>
</dbReference>
<dbReference type="GO" id="GO:0016020">
    <property type="term" value="C:membrane"/>
    <property type="evidence" value="ECO:0007669"/>
    <property type="project" value="UniProtKB-SubCell"/>
</dbReference>
<dbReference type="Proteomes" id="UP000650616">
    <property type="component" value="Unassembled WGS sequence"/>
</dbReference>
<dbReference type="GO" id="GO:0000160">
    <property type="term" value="P:phosphorelay signal transduction system"/>
    <property type="evidence" value="ECO:0007669"/>
    <property type="project" value="UniProtKB-KW"/>
</dbReference>
<evidence type="ECO:0000256" key="3">
    <source>
        <dbReference type="ARBA" id="ARBA00022679"/>
    </source>
</evidence>
<keyword evidence="8" id="KW-0812">Transmembrane</keyword>
<comment type="subcellular location">
    <subcellularLocation>
        <location evidence="1">Membrane</location>
    </subcellularLocation>
</comment>